<sequence>LVGIPCGSTTHPGLHSSPPHQQQPPAPRTPTAPTTVISGLGRSSEPIRDLSWWKEAATMWGLSTCSQGKFQQHHLRDHPPEPAFWGDPTPKQTEAGEWTFIHPDVQKLLETLITKKAVMKLRQKKEAGGLPADDTTAEGVGRHDSASLLEPDSPTTAAAQAQSAAGL</sequence>
<evidence type="ECO:0000313" key="4">
    <source>
        <dbReference type="Proteomes" id="UP001266305"/>
    </source>
</evidence>
<comment type="similarity">
    <text evidence="1">Belongs to the SPATA31 family.</text>
</comment>
<feature type="non-terminal residue" evidence="3">
    <location>
        <position position="1"/>
    </location>
</feature>
<dbReference type="EMBL" id="JASSZA010000014">
    <property type="protein sequence ID" value="KAK2093632.1"/>
    <property type="molecule type" value="Genomic_DNA"/>
</dbReference>
<protein>
    <submittedName>
        <fullName evidence="3">Uncharacterized protein</fullName>
    </submittedName>
</protein>
<feature type="compositionally biased region" description="Low complexity" evidence="2">
    <location>
        <begin position="157"/>
        <end position="167"/>
    </location>
</feature>
<feature type="compositionally biased region" description="Pro residues" evidence="2">
    <location>
        <begin position="21"/>
        <end position="30"/>
    </location>
</feature>
<dbReference type="PANTHER" id="PTHR21859">
    <property type="entry name" value="ACROSOME-SPECIFIC PROTEIN"/>
    <property type="match status" value="1"/>
</dbReference>
<dbReference type="Proteomes" id="UP001266305">
    <property type="component" value="Unassembled WGS sequence"/>
</dbReference>
<feature type="region of interest" description="Disordered" evidence="2">
    <location>
        <begin position="124"/>
        <end position="167"/>
    </location>
</feature>
<evidence type="ECO:0000256" key="2">
    <source>
        <dbReference type="SAM" id="MobiDB-lite"/>
    </source>
</evidence>
<feature type="region of interest" description="Disordered" evidence="2">
    <location>
        <begin position="1"/>
        <end position="42"/>
    </location>
</feature>
<accession>A0ABQ9U986</accession>
<keyword evidence="4" id="KW-1185">Reference proteome</keyword>
<gene>
    <name evidence="3" type="ORF">P7K49_027370</name>
</gene>
<evidence type="ECO:0000256" key="1">
    <source>
        <dbReference type="ARBA" id="ARBA00035009"/>
    </source>
</evidence>
<dbReference type="PANTHER" id="PTHR21859:SF58">
    <property type="entry name" value="SPERMATOGENESIS-ASSOCIATED PROTEIN 31E1"/>
    <property type="match status" value="1"/>
</dbReference>
<name>A0ABQ9U986_SAGOE</name>
<comment type="caution">
    <text evidence="3">The sequence shown here is derived from an EMBL/GenBank/DDBJ whole genome shotgun (WGS) entry which is preliminary data.</text>
</comment>
<proteinExistence type="inferred from homology"/>
<reference evidence="3 4" key="1">
    <citation type="submission" date="2023-05" db="EMBL/GenBank/DDBJ databases">
        <title>B98-5 Cell Line De Novo Hybrid Assembly: An Optical Mapping Approach.</title>
        <authorList>
            <person name="Kananen K."/>
            <person name="Auerbach J.A."/>
            <person name="Kautto E."/>
            <person name="Blachly J.S."/>
        </authorList>
    </citation>
    <scope>NUCLEOTIDE SEQUENCE [LARGE SCALE GENOMIC DNA]</scope>
    <source>
        <strain evidence="3">B95-8</strain>
        <tissue evidence="3">Cell line</tissue>
    </source>
</reference>
<evidence type="ECO:0000313" key="3">
    <source>
        <dbReference type="EMBL" id="KAK2093632.1"/>
    </source>
</evidence>
<organism evidence="3 4">
    <name type="scientific">Saguinus oedipus</name>
    <name type="common">Cotton-top tamarin</name>
    <name type="synonym">Oedipomidas oedipus</name>
    <dbReference type="NCBI Taxonomy" id="9490"/>
    <lineage>
        <taxon>Eukaryota</taxon>
        <taxon>Metazoa</taxon>
        <taxon>Chordata</taxon>
        <taxon>Craniata</taxon>
        <taxon>Vertebrata</taxon>
        <taxon>Euteleostomi</taxon>
        <taxon>Mammalia</taxon>
        <taxon>Eutheria</taxon>
        <taxon>Euarchontoglires</taxon>
        <taxon>Primates</taxon>
        <taxon>Haplorrhini</taxon>
        <taxon>Platyrrhini</taxon>
        <taxon>Cebidae</taxon>
        <taxon>Callitrichinae</taxon>
        <taxon>Saguinus</taxon>
    </lineage>
</organism>